<dbReference type="InterPro" id="IPR011989">
    <property type="entry name" value="ARM-like"/>
</dbReference>
<reference evidence="1 2" key="1">
    <citation type="journal article" date="2017" name="Environ. Microbiol.">
        <title>Decay of the glycolytic pathway and adaptation to intranuclear parasitism within Enterocytozoonidae microsporidia.</title>
        <authorList>
            <person name="Wiredu Boakye D."/>
            <person name="Jaroenlak P."/>
            <person name="Prachumwat A."/>
            <person name="Williams T.A."/>
            <person name="Bateman K.S."/>
            <person name="Itsathitphaisarn O."/>
            <person name="Sritunyalucksana K."/>
            <person name="Paszkiewicz K.H."/>
            <person name="Moore K.A."/>
            <person name="Stentiford G.D."/>
            <person name="Williams B.A."/>
        </authorList>
    </citation>
    <scope>NUCLEOTIDE SEQUENCE [LARGE SCALE GENOMIC DNA]</scope>
    <source>
        <strain evidence="2">canceri</strain>
    </source>
</reference>
<comment type="caution">
    <text evidence="1">The sequence shown here is derived from an EMBL/GenBank/DDBJ whole genome shotgun (WGS) entry which is preliminary data.</text>
</comment>
<dbReference type="Gene3D" id="1.25.10.10">
    <property type="entry name" value="Leucine-rich Repeat Variant"/>
    <property type="match status" value="1"/>
</dbReference>
<organism evidence="1 2">
    <name type="scientific">Hepatospora eriocheir</name>
    <dbReference type="NCBI Taxonomy" id="1081669"/>
    <lineage>
        <taxon>Eukaryota</taxon>
        <taxon>Fungi</taxon>
        <taxon>Fungi incertae sedis</taxon>
        <taxon>Microsporidia</taxon>
        <taxon>Hepatosporidae</taxon>
        <taxon>Hepatospora</taxon>
    </lineage>
</organism>
<evidence type="ECO:0000313" key="1">
    <source>
        <dbReference type="EMBL" id="ORE00057.1"/>
    </source>
</evidence>
<sequence length="436" mass="51739">MLDDKQIRKYRDEVGLSEEKNTEILENLAKELSKLERITVNELFNDLLLTLILEDFDNTILFIQNNENKLVFDKSFVTFLLTSNYYEHRKAYLSLDCSRSDILQYKTNLKLLVRDPVIDVVKLAVEQICLFVSEFYKEALLEIALDLYNNLFVSIKVLSVDILLLTDSPEYLLDELLTNYNWRVRYYVAQNVIRFNDKLQDHIFYNLKDDSIEDVRIILAKNSCTLNTLYFLDDSSEIVRGSYLYNIISILNDDLILDVCLKDKSWLVRKNFLYLKGERFIKYTLPMLKSIRTVDIHWRERVEIFKLLEFVINDRSVAKCLLKPFLKGLKENFAQIREKAGRNLIKIANNFPQLFEKYFENILEIVNHDCYSVRISVIPLIWALSKTYSDFDVIKEKLMNDSIENVRLAAIEFEKHGEFRHLNFFYKSNDKENIFK</sequence>
<proteinExistence type="predicted"/>
<dbReference type="VEuPathDB" id="MicrosporidiaDB:HERIO_1219"/>
<dbReference type="VEuPathDB" id="MicrosporidiaDB:A0H76_2374"/>
<accession>A0A1X0QJU9</accession>
<dbReference type="Proteomes" id="UP000192501">
    <property type="component" value="Unassembled WGS sequence"/>
</dbReference>
<dbReference type="SUPFAM" id="SSF48371">
    <property type="entry name" value="ARM repeat"/>
    <property type="match status" value="1"/>
</dbReference>
<gene>
    <name evidence="1" type="ORF">A0H76_2374</name>
</gene>
<evidence type="ECO:0000313" key="2">
    <source>
        <dbReference type="Proteomes" id="UP000192501"/>
    </source>
</evidence>
<dbReference type="EMBL" id="LTAI01000070">
    <property type="protein sequence ID" value="ORE00057.1"/>
    <property type="molecule type" value="Genomic_DNA"/>
</dbReference>
<dbReference type="AlphaFoldDB" id="A0A1X0QJU9"/>
<protein>
    <submittedName>
        <fullName evidence="1">Uncharacterized protein</fullName>
    </submittedName>
</protein>
<name>A0A1X0QJU9_9MICR</name>
<dbReference type="InterPro" id="IPR016024">
    <property type="entry name" value="ARM-type_fold"/>
</dbReference>